<gene>
    <name evidence="2" type="ORF">GCM10009710_16960</name>
</gene>
<name>A0ABN2JS85_9ACTN</name>
<reference evidence="2 3" key="1">
    <citation type="journal article" date="2019" name="Int. J. Syst. Evol. Microbiol.">
        <title>The Global Catalogue of Microorganisms (GCM) 10K type strain sequencing project: providing services to taxonomists for standard genome sequencing and annotation.</title>
        <authorList>
            <consortium name="The Broad Institute Genomics Platform"/>
            <consortium name="The Broad Institute Genome Sequencing Center for Infectious Disease"/>
            <person name="Wu L."/>
            <person name="Ma J."/>
        </authorList>
    </citation>
    <scope>NUCLEOTIDE SEQUENCE [LARGE SCALE GENOMIC DNA]</scope>
    <source>
        <strain evidence="2 3">JCM 13518</strain>
    </source>
</reference>
<dbReference type="RefSeq" id="WP_344200018.1">
    <property type="nucleotide sequence ID" value="NZ_BAAAME010000004.1"/>
</dbReference>
<organism evidence="2 3">
    <name type="scientific">Aeromicrobium alkaliterrae</name>
    <dbReference type="NCBI Taxonomy" id="302168"/>
    <lineage>
        <taxon>Bacteria</taxon>
        <taxon>Bacillati</taxon>
        <taxon>Actinomycetota</taxon>
        <taxon>Actinomycetes</taxon>
        <taxon>Propionibacteriales</taxon>
        <taxon>Nocardioidaceae</taxon>
        <taxon>Aeromicrobium</taxon>
    </lineage>
</organism>
<comment type="caution">
    <text evidence="2">The sequence shown here is derived from an EMBL/GenBank/DDBJ whole genome shotgun (WGS) entry which is preliminary data.</text>
</comment>
<evidence type="ECO:0000313" key="2">
    <source>
        <dbReference type="EMBL" id="GAA1737349.1"/>
    </source>
</evidence>
<feature type="transmembrane region" description="Helical" evidence="1">
    <location>
        <begin position="81"/>
        <end position="100"/>
    </location>
</feature>
<proteinExistence type="predicted"/>
<accession>A0ABN2JS85</accession>
<feature type="transmembrane region" description="Helical" evidence="1">
    <location>
        <begin position="12"/>
        <end position="29"/>
    </location>
</feature>
<protein>
    <submittedName>
        <fullName evidence="2">Uncharacterized protein</fullName>
    </submittedName>
</protein>
<keyword evidence="1" id="KW-1133">Transmembrane helix</keyword>
<evidence type="ECO:0000313" key="3">
    <source>
        <dbReference type="Proteomes" id="UP001501057"/>
    </source>
</evidence>
<keyword evidence="1" id="KW-0472">Membrane</keyword>
<dbReference type="Proteomes" id="UP001501057">
    <property type="component" value="Unassembled WGS sequence"/>
</dbReference>
<evidence type="ECO:0000256" key="1">
    <source>
        <dbReference type="SAM" id="Phobius"/>
    </source>
</evidence>
<dbReference type="EMBL" id="BAAAME010000004">
    <property type="protein sequence ID" value="GAA1737349.1"/>
    <property type="molecule type" value="Genomic_DNA"/>
</dbReference>
<keyword evidence="1" id="KW-0812">Transmembrane</keyword>
<feature type="transmembrane region" description="Helical" evidence="1">
    <location>
        <begin position="41"/>
        <end position="61"/>
    </location>
</feature>
<sequence>MSEFIAPEAPRGLRASLVFAVVAGSLSAVPIGRASRRTRRIVAGVAAGGTAVAAGVAVRGLQRDAEVPAQLTPRELVAPVATASAAAAVAAGVMASSFAMDRRMEAALVKRGVSRPRLVIGVAAGVLSFLSDRVDGRFNAREER</sequence>
<keyword evidence="3" id="KW-1185">Reference proteome</keyword>